<evidence type="ECO:0000313" key="2">
    <source>
        <dbReference type="EMBL" id="KAG8437223.1"/>
    </source>
</evidence>
<organism evidence="2 3">
    <name type="scientific">Hymenochirus boettgeri</name>
    <name type="common">Congo dwarf clawed frog</name>
    <dbReference type="NCBI Taxonomy" id="247094"/>
    <lineage>
        <taxon>Eukaryota</taxon>
        <taxon>Metazoa</taxon>
        <taxon>Chordata</taxon>
        <taxon>Craniata</taxon>
        <taxon>Vertebrata</taxon>
        <taxon>Euteleostomi</taxon>
        <taxon>Amphibia</taxon>
        <taxon>Batrachia</taxon>
        <taxon>Anura</taxon>
        <taxon>Pipoidea</taxon>
        <taxon>Pipidae</taxon>
        <taxon>Pipinae</taxon>
        <taxon>Hymenochirus</taxon>
    </lineage>
</organism>
<dbReference type="InterPro" id="IPR029089">
    <property type="entry name" value="DUF4660"/>
</dbReference>
<gene>
    <name evidence="2" type="ORF">GDO86_008067</name>
</gene>
<feature type="compositionally biased region" description="Acidic residues" evidence="1">
    <location>
        <begin position="60"/>
        <end position="76"/>
    </location>
</feature>
<feature type="region of interest" description="Disordered" evidence="1">
    <location>
        <begin position="41"/>
        <end position="85"/>
    </location>
</feature>
<evidence type="ECO:0000256" key="1">
    <source>
        <dbReference type="SAM" id="MobiDB-lite"/>
    </source>
</evidence>
<proteinExistence type="predicted"/>
<keyword evidence="3" id="KW-1185">Reference proteome</keyword>
<dbReference type="EMBL" id="JAACNH010000007">
    <property type="protein sequence ID" value="KAG8437223.1"/>
    <property type="molecule type" value="Genomic_DNA"/>
</dbReference>
<evidence type="ECO:0000313" key="3">
    <source>
        <dbReference type="Proteomes" id="UP000812440"/>
    </source>
</evidence>
<dbReference type="AlphaFoldDB" id="A0A8T2J031"/>
<sequence>PPREFKVWKTNAVPPPESYQTVEKKTPPPELDMAIKWSSMYQDNGDDAPENVNKAKFLPEEDDQDETATTEDDQDEPSPMKKCKI</sequence>
<protein>
    <submittedName>
        <fullName evidence="2">Uncharacterized protein</fullName>
    </submittedName>
</protein>
<accession>A0A8T2J031</accession>
<comment type="caution">
    <text evidence="2">The sequence shown here is derived from an EMBL/GenBank/DDBJ whole genome shotgun (WGS) entry which is preliminary data.</text>
</comment>
<dbReference type="Pfam" id="PF15559">
    <property type="entry name" value="DUF4660"/>
    <property type="match status" value="1"/>
</dbReference>
<feature type="non-terminal residue" evidence="2">
    <location>
        <position position="85"/>
    </location>
</feature>
<dbReference type="OrthoDB" id="1906229at2759"/>
<dbReference type="Proteomes" id="UP000812440">
    <property type="component" value="Chromosome 4"/>
</dbReference>
<reference evidence="2" key="1">
    <citation type="thesis" date="2020" institute="ProQuest LLC" country="789 East Eisenhower Parkway, Ann Arbor, MI, USA">
        <title>Comparative Genomics and Chromosome Evolution.</title>
        <authorList>
            <person name="Mudd A.B."/>
        </authorList>
    </citation>
    <scope>NUCLEOTIDE SEQUENCE</scope>
    <source>
        <strain evidence="2">Female2</strain>
        <tissue evidence="2">Blood</tissue>
    </source>
</reference>
<name>A0A8T2J031_9PIPI</name>
<feature type="region of interest" description="Disordered" evidence="1">
    <location>
        <begin position="1"/>
        <end position="27"/>
    </location>
</feature>